<evidence type="ECO:0000256" key="9">
    <source>
        <dbReference type="ARBA" id="ARBA00022968"/>
    </source>
</evidence>
<evidence type="ECO:0000256" key="1">
    <source>
        <dbReference type="ARBA" id="ARBA00004606"/>
    </source>
</evidence>
<dbReference type="VEuPathDB" id="TriTrypDB:TM35_000292330"/>
<evidence type="ECO:0000256" key="12">
    <source>
        <dbReference type="SAM" id="MobiDB-lite"/>
    </source>
</evidence>
<gene>
    <name evidence="14" type="ORF">TM35_000292330</name>
</gene>
<comment type="caution">
    <text evidence="14">The sequence shown here is derived from an EMBL/GenBank/DDBJ whole genome shotgun (WGS) entry which is preliminary data.</text>
</comment>
<feature type="domain" description="Fringe-like glycosyltransferase" evidence="13">
    <location>
        <begin position="166"/>
        <end position="295"/>
    </location>
</feature>
<dbReference type="EC" id="2.4.1.122" evidence="4"/>
<reference evidence="14 15" key="1">
    <citation type="submission" date="2017-03" db="EMBL/GenBank/DDBJ databases">
        <title>An alternative strategy for trypanosome survival in the mammalian bloodstream revealed through genome and transcriptome analysis of the ubiquitous bovine parasite Trypanosoma (Megatrypanum) theileri.</title>
        <authorList>
            <person name="Kelly S."/>
            <person name="Ivens A."/>
            <person name="Mott A."/>
            <person name="O'Neill E."/>
            <person name="Emms D."/>
            <person name="Macleod O."/>
            <person name="Voorheis P."/>
            <person name="Matthews J."/>
            <person name="Matthews K."/>
            <person name="Carrington M."/>
        </authorList>
    </citation>
    <scope>NUCLEOTIDE SEQUENCE [LARGE SCALE GENOMIC DNA]</scope>
    <source>
        <strain evidence="14">Edinburgh</strain>
    </source>
</reference>
<name>A0A1X0NP18_9TRYP</name>
<proteinExistence type="inferred from homology"/>
<keyword evidence="10" id="KW-1133">Transmembrane helix</keyword>
<sequence length="556" mass="62182">MLRGGRCSSRTSKNRRLAGWWVLLLGSLLLSLLCWCLLAVSVDNGIKIPLPHSDSKSGIYLPPPPFPSSSSPSHHPPPPPVATDGVSNGSIGIISTLGDGGDGDGNSNNSGERPWNVHRGNGMAGIGPDAISSCRSSICRFCEVMMLNNTESVLHPSVLAYIQQYVMIGVVTGSHDNFFRVDLALCTWLGHIAAKNLFIFTDTANTSDGRHGTWIETDNTTASKQLHKRMLHRTGYSVGWMRAQYRFFHAFSHFANLINSTDAYYRHVRWLIVVDDDSFIDLHALVRFLHRRDLSNLIRMLERGKHAEPTLVQERCHHPVGATAEEISRCMALPETMAYLQQQKQKQQEVEEQGKSVPRRSLSDPNSEALMIDSAMWNITTALLHSPASVAALDPIYIGDHGWGGAGHYMNTAALRLFAQHGEEKCVQRHLIHGRLASDTALHRCLPSLGIHRTGDTVLSHCQARFLQRRMLDGELVSMHAKRDEVLPQFLAMWRMRLYYQVIYHRNHTAYNVLMQVGACAYGYTCKTRNCRKEEDAAALTAFTQLSKNNTHLPLY</sequence>
<dbReference type="EMBL" id="NBCO01000029">
    <property type="protein sequence ID" value="ORC86351.1"/>
    <property type="molecule type" value="Genomic_DNA"/>
</dbReference>
<evidence type="ECO:0000256" key="8">
    <source>
        <dbReference type="ARBA" id="ARBA00022741"/>
    </source>
</evidence>
<dbReference type="InterPro" id="IPR003378">
    <property type="entry name" value="Fringe-like_glycosylTrfase"/>
</dbReference>
<comment type="subcellular location">
    <subcellularLocation>
        <location evidence="1">Membrane</location>
        <topology evidence="1">Single-pass type II membrane protein</topology>
    </subcellularLocation>
</comment>
<evidence type="ECO:0000256" key="4">
    <source>
        <dbReference type="ARBA" id="ARBA00012557"/>
    </source>
</evidence>
<evidence type="ECO:0000256" key="6">
    <source>
        <dbReference type="ARBA" id="ARBA00022679"/>
    </source>
</evidence>
<dbReference type="GeneID" id="39988170"/>
<dbReference type="Gene3D" id="3.90.550.50">
    <property type="match status" value="1"/>
</dbReference>
<evidence type="ECO:0000256" key="3">
    <source>
        <dbReference type="ARBA" id="ARBA00006462"/>
    </source>
</evidence>
<evidence type="ECO:0000259" key="13">
    <source>
        <dbReference type="Pfam" id="PF02434"/>
    </source>
</evidence>
<dbReference type="Proteomes" id="UP000192257">
    <property type="component" value="Unassembled WGS sequence"/>
</dbReference>
<comment type="similarity">
    <text evidence="3">Belongs to the glycosyltransferase 31 family. Beta3-Gal-T subfamily.</text>
</comment>
<evidence type="ECO:0000313" key="14">
    <source>
        <dbReference type="EMBL" id="ORC86351.1"/>
    </source>
</evidence>
<dbReference type="GO" id="GO:0016020">
    <property type="term" value="C:membrane"/>
    <property type="evidence" value="ECO:0007669"/>
    <property type="project" value="UniProtKB-SubCell"/>
</dbReference>
<keyword evidence="6" id="KW-0808">Transferase</keyword>
<dbReference type="GO" id="GO:0000166">
    <property type="term" value="F:nucleotide binding"/>
    <property type="evidence" value="ECO:0007669"/>
    <property type="project" value="UniProtKB-KW"/>
</dbReference>
<keyword evidence="11" id="KW-0472">Membrane</keyword>
<keyword evidence="15" id="KW-1185">Reference proteome</keyword>
<evidence type="ECO:0000256" key="11">
    <source>
        <dbReference type="ARBA" id="ARBA00023136"/>
    </source>
</evidence>
<dbReference type="InterPro" id="IPR026050">
    <property type="entry name" value="C1GALT1/C1GALT1_chp1"/>
</dbReference>
<keyword evidence="5" id="KW-0328">Glycosyltransferase</keyword>
<dbReference type="Pfam" id="PF02434">
    <property type="entry name" value="Fringe"/>
    <property type="match status" value="1"/>
</dbReference>
<dbReference type="RefSeq" id="XP_028880417.1">
    <property type="nucleotide sequence ID" value="XM_029028390.1"/>
</dbReference>
<keyword evidence="7" id="KW-0812">Transmembrane</keyword>
<protein>
    <recommendedName>
        <fullName evidence="4">N-acetylgalactosaminide beta-1,3-galactosyltransferase</fullName>
        <ecNumber evidence="4">2.4.1.122</ecNumber>
    </recommendedName>
</protein>
<dbReference type="OrthoDB" id="240306at2759"/>
<organism evidence="14 15">
    <name type="scientific">Trypanosoma theileri</name>
    <dbReference type="NCBI Taxonomy" id="67003"/>
    <lineage>
        <taxon>Eukaryota</taxon>
        <taxon>Discoba</taxon>
        <taxon>Euglenozoa</taxon>
        <taxon>Kinetoplastea</taxon>
        <taxon>Metakinetoplastina</taxon>
        <taxon>Trypanosomatida</taxon>
        <taxon>Trypanosomatidae</taxon>
        <taxon>Trypanosoma</taxon>
    </lineage>
</organism>
<accession>A0A1X0NP18</accession>
<feature type="region of interest" description="Disordered" evidence="12">
    <location>
        <begin position="343"/>
        <end position="365"/>
    </location>
</feature>
<evidence type="ECO:0000256" key="5">
    <source>
        <dbReference type="ARBA" id="ARBA00022676"/>
    </source>
</evidence>
<dbReference type="PANTHER" id="PTHR23033">
    <property type="entry name" value="BETA1,3-GALACTOSYLTRANSFERASE"/>
    <property type="match status" value="1"/>
</dbReference>
<evidence type="ECO:0000313" key="15">
    <source>
        <dbReference type="Proteomes" id="UP000192257"/>
    </source>
</evidence>
<dbReference type="GO" id="GO:0016263">
    <property type="term" value="F:glycoprotein-N-acetylgalactosamine 3-beta-galactosyltransferase activity"/>
    <property type="evidence" value="ECO:0007669"/>
    <property type="project" value="UniProtKB-EC"/>
</dbReference>
<dbReference type="AlphaFoldDB" id="A0A1X0NP18"/>
<evidence type="ECO:0000256" key="2">
    <source>
        <dbReference type="ARBA" id="ARBA00004922"/>
    </source>
</evidence>
<keyword evidence="8" id="KW-0547">Nucleotide-binding</keyword>
<comment type="pathway">
    <text evidence="2">Protein modification; protein glycosylation.</text>
</comment>
<keyword evidence="9" id="KW-0735">Signal-anchor</keyword>
<feature type="region of interest" description="Disordered" evidence="12">
    <location>
        <begin position="59"/>
        <end position="85"/>
    </location>
</feature>
<evidence type="ECO:0000256" key="7">
    <source>
        <dbReference type="ARBA" id="ARBA00022692"/>
    </source>
</evidence>
<evidence type="ECO:0000256" key="10">
    <source>
        <dbReference type="ARBA" id="ARBA00022989"/>
    </source>
</evidence>